<protein>
    <recommendedName>
        <fullName evidence="4">Group-specific protein</fullName>
    </recommendedName>
</protein>
<feature type="signal peptide" evidence="1">
    <location>
        <begin position="1"/>
        <end position="27"/>
    </location>
</feature>
<organism evidence="2 3">
    <name type="scientific">Bacillus cereus</name>
    <dbReference type="NCBI Taxonomy" id="1396"/>
    <lineage>
        <taxon>Bacteria</taxon>
        <taxon>Bacillati</taxon>
        <taxon>Bacillota</taxon>
        <taxon>Bacilli</taxon>
        <taxon>Bacillales</taxon>
        <taxon>Bacillaceae</taxon>
        <taxon>Bacillus</taxon>
        <taxon>Bacillus cereus group</taxon>
    </lineage>
</organism>
<dbReference type="EMBL" id="NVAP01000010">
    <property type="protein sequence ID" value="PFQ50349.1"/>
    <property type="molecule type" value="Genomic_DNA"/>
</dbReference>
<keyword evidence="1" id="KW-0732">Signal</keyword>
<dbReference type="Proteomes" id="UP000224386">
    <property type="component" value="Unassembled WGS sequence"/>
</dbReference>
<sequence length="89" mass="10530">MRNKKNIFKLVLYGSVIYISMMGSPGAAVFADILDEKLKNEWDVFIIMNFWEINITMLGYFESVVDNMQNCILQNKHRNFWILSIKYIT</sequence>
<reference evidence="2 3" key="1">
    <citation type="submission" date="2017-09" db="EMBL/GenBank/DDBJ databases">
        <title>Large-scale bioinformatics analysis of Bacillus genomes uncovers conserved roles of natural products in bacterial physiology.</title>
        <authorList>
            <consortium name="Agbiome Team Llc"/>
            <person name="Bleich R.M."/>
            <person name="Grubbs K.J."/>
            <person name="Santa Maria K.C."/>
            <person name="Allen S.E."/>
            <person name="Farag S."/>
            <person name="Shank E.A."/>
            <person name="Bowers A."/>
        </authorList>
    </citation>
    <scope>NUCLEOTIDE SEQUENCE [LARGE SCALE GENOMIC DNA]</scope>
    <source>
        <strain evidence="2 3">AFS070861</strain>
    </source>
</reference>
<dbReference type="RefSeq" id="WP_098611684.1">
    <property type="nucleotide sequence ID" value="NZ_NUMH01000038.1"/>
</dbReference>
<evidence type="ECO:0000313" key="2">
    <source>
        <dbReference type="EMBL" id="PFQ50349.1"/>
    </source>
</evidence>
<dbReference type="AlphaFoldDB" id="A0A2B2M731"/>
<accession>A0A2B2M731</accession>
<gene>
    <name evidence="2" type="ORF">COK05_04905</name>
</gene>
<name>A0A2B2M731_BACCE</name>
<comment type="caution">
    <text evidence="2">The sequence shown here is derived from an EMBL/GenBank/DDBJ whole genome shotgun (WGS) entry which is preliminary data.</text>
</comment>
<proteinExistence type="predicted"/>
<evidence type="ECO:0000313" key="3">
    <source>
        <dbReference type="Proteomes" id="UP000224386"/>
    </source>
</evidence>
<feature type="chain" id="PRO_5038464707" description="Group-specific protein" evidence="1">
    <location>
        <begin position="28"/>
        <end position="89"/>
    </location>
</feature>
<evidence type="ECO:0000256" key="1">
    <source>
        <dbReference type="SAM" id="SignalP"/>
    </source>
</evidence>
<evidence type="ECO:0008006" key="4">
    <source>
        <dbReference type="Google" id="ProtNLM"/>
    </source>
</evidence>